<protein>
    <recommendedName>
        <fullName evidence="1">Reverse transcriptase zinc-binding domain-containing protein</fullName>
    </recommendedName>
</protein>
<organism evidence="2 3">
    <name type="scientific">Solanum pinnatisectum</name>
    <name type="common">tansyleaf nightshade</name>
    <dbReference type="NCBI Taxonomy" id="50273"/>
    <lineage>
        <taxon>Eukaryota</taxon>
        <taxon>Viridiplantae</taxon>
        <taxon>Streptophyta</taxon>
        <taxon>Embryophyta</taxon>
        <taxon>Tracheophyta</taxon>
        <taxon>Spermatophyta</taxon>
        <taxon>Magnoliopsida</taxon>
        <taxon>eudicotyledons</taxon>
        <taxon>Gunneridae</taxon>
        <taxon>Pentapetalae</taxon>
        <taxon>asterids</taxon>
        <taxon>lamiids</taxon>
        <taxon>Solanales</taxon>
        <taxon>Solanaceae</taxon>
        <taxon>Solanoideae</taxon>
        <taxon>Solaneae</taxon>
        <taxon>Solanum</taxon>
    </lineage>
</organism>
<evidence type="ECO:0000259" key="1">
    <source>
        <dbReference type="Pfam" id="PF13966"/>
    </source>
</evidence>
<dbReference type="InterPro" id="IPR026960">
    <property type="entry name" value="RVT-Znf"/>
</dbReference>
<gene>
    <name evidence="2" type="ORF">R3W88_030033</name>
</gene>
<accession>A0AAV9K882</accession>
<dbReference type="Pfam" id="PF13966">
    <property type="entry name" value="zf-RVT"/>
    <property type="match status" value="1"/>
</dbReference>
<evidence type="ECO:0000313" key="3">
    <source>
        <dbReference type="Proteomes" id="UP001311915"/>
    </source>
</evidence>
<evidence type="ECO:0000313" key="2">
    <source>
        <dbReference type="EMBL" id="KAK4709108.1"/>
    </source>
</evidence>
<dbReference type="EMBL" id="JAWPEI010000012">
    <property type="protein sequence ID" value="KAK4709108.1"/>
    <property type="molecule type" value="Genomic_DNA"/>
</dbReference>
<reference evidence="2 3" key="1">
    <citation type="submission" date="2023-10" db="EMBL/GenBank/DDBJ databases">
        <title>Genome-Wide Identification Analysis in wild type Solanum Pinnatisectum Reveals Some Genes Defensing Phytophthora Infestans.</title>
        <authorList>
            <person name="Sun C."/>
        </authorList>
    </citation>
    <scope>NUCLEOTIDE SEQUENCE [LARGE SCALE GENOMIC DNA]</scope>
    <source>
        <strain evidence="2">LQN</strain>
        <tissue evidence="2">Leaf</tissue>
    </source>
</reference>
<proteinExistence type="predicted"/>
<sequence>MSQHLVFSWIWKLHFPNKIKYFLWLCNHGRLKTGNYLYNIGMDIDPLCKICRQPETNSHIFLDCP</sequence>
<dbReference type="AlphaFoldDB" id="A0AAV9K882"/>
<dbReference type="Proteomes" id="UP001311915">
    <property type="component" value="Unassembled WGS sequence"/>
</dbReference>
<feature type="domain" description="Reverse transcriptase zinc-binding" evidence="1">
    <location>
        <begin position="7"/>
        <end position="65"/>
    </location>
</feature>
<name>A0AAV9K882_9SOLN</name>
<keyword evidence="3" id="KW-1185">Reference proteome</keyword>
<comment type="caution">
    <text evidence="2">The sequence shown here is derived from an EMBL/GenBank/DDBJ whole genome shotgun (WGS) entry which is preliminary data.</text>
</comment>